<evidence type="ECO:0000313" key="6">
    <source>
        <dbReference type="EMBL" id="MES0834058.1"/>
    </source>
</evidence>
<sequence>MNTKERVRASKFLARVLRHDPGLAGLRLDAQGWAGVEDLLAGCRDSGIRLSRETLAEVVGNNDKKRFALSPDGTRIRAQQGHSVDVDLGWEPSVPPELLHHGTVGRFLPAIAAEGLRPMNRHDVHLSPDTETARRVGARRGTPVVLSVAAGRMHADGHVFRVTGNGVWLVAAVPPEYLGGSAVPDL</sequence>
<proteinExistence type="inferred from homology"/>
<dbReference type="Gene3D" id="1.10.10.970">
    <property type="entry name" value="RNA 2'-phosphotransferase, Tpt1/KptA family, N-terminal domain"/>
    <property type="match status" value="1"/>
</dbReference>
<comment type="function">
    <text evidence="4 5">Removes the 2'-phosphate from RNA via an intermediate in which the phosphate is ADP-ribosylated by NAD followed by a presumed transesterification to release the RNA and generate ADP-ribose 1''-2''-cyclic phosphate (APPR&gt;P). May function as an ADP-ribosylase.</text>
</comment>
<evidence type="ECO:0000256" key="2">
    <source>
        <dbReference type="ARBA" id="ARBA00022679"/>
    </source>
</evidence>
<dbReference type="InterPro" id="IPR002745">
    <property type="entry name" value="Ptrans_KptA/Tpt1"/>
</dbReference>
<dbReference type="InterPro" id="IPR022928">
    <property type="entry name" value="RNA_2'-PTrans_KptA"/>
</dbReference>
<evidence type="ECO:0000256" key="4">
    <source>
        <dbReference type="ARBA" id="ARBA00025212"/>
    </source>
</evidence>
<protein>
    <recommendedName>
        <fullName evidence="5">Probable RNA 2'-phosphotransferase</fullName>
        <ecNumber evidence="5">2.7.1.-</ecNumber>
    </recommendedName>
</protein>
<keyword evidence="7" id="KW-1185">Reference proteome</keyword>
<gene>
    <name evidence="5" type="primary">kptA</name>
    <name evidence="6" type="ORF">ABUK86_09735</name>
</gene>
<reference evidence="6 7" key="1">
    <citation type="submission" date="2024-06" db="EMBL/GenBank/DDBJ databases">
        <authorList>
            <person name="Bataeva Y.V."/>
            <person name="Grigorian L.N."/>
            <person name="Solomentsev V.I."/>
        </authorList>
    </citation>
    <scope>NUCLEOTIDE SEQUENCE [LARGE SCALE GENOMIC DNA]</scope>
    <source>
        <strain evidence="7">SCPM-O-B-12605 (RCAM04882)</strain>
    </source>
</reference>
<evidence type="ECO:0000256" key="3">
    <source>
        <dbReference type="ARBA" id="ARBA00023027"/>
    </source>
</evidence>
<dbReference type="Proteomes" id="UP001432401">
    <property type="component" value="Unassembled WGS sequence"/>
</dbReference>
<keyword evidence="2 5" id="KW-0808">Transferase</keyword>
<dbReference type="InterPro" id="IPR042080">
    <property type="entry name" value="RNA_2'-PTrans_N"/>
</dbReference>
<dbReference type="Pfam" id="PF01885">
    <property type="entry name" value="PTS_2-RNA"/>
    <property type="match status" value="1"/>
</dbReference>
<evidence type="ECO:0000256" key="5">
    <source>
        <dbReference type="HAMAP-Rule" id="MF_00299"/>
    </source>
</evidence>
<organism evidence="6 7">
    <name type="scientific">Nocardiopsis tropica</name>
    <dbReference type="NCBI Taxonomy" id="109330"/>
    <lineage>
        <taxon>Bacteria</taxon>
        <taxon>Bacillati</taxon>
        <taxon>Actinomycetota</taxon>
        <taxon>Actinomycetes</taxon>
        <taxon>Streptosporangiales</taxon>
        <taxon>Nocardiopsidaceae</taxon>
        <taxon>Nocardiopsis</taxon>
    </lineage>
</organism>
<dbReference type="PANTHER" id="PTHR12684">
    <property type="entry name" value="PUTATIVE PHOSPHOTRANSFERASE"/>
    <property type="match status" value="1"/>
</dbReference>
<name>A0ABV1ZSU0_9ACTN</name>
<evidence type="ECO:0000313" key="7">
    <source>
        <dbReference type="Proteomes" id="UP001432401"/>
    </source>
</evidence>
<dbReference type="NCBIfam" id="NF002014">
    <property type="entry name" value="PRK00819.1-4"/>
    <property type="match status" value="1"/>
</dbReference>
<keyword evidence="3 5" id="KW-0520">NAD</keyword>
<dbReference type="RefSeq" id="WP_352983306.1">
    <property type="nucleotide sequence ID" value="NZ_JBEQNA010000005.1"/>
</dbReference>
<dbReference type="Gene3D" id="3.20.170.30">
    <property type="match status" value="1"/>
</dbReference>
<dbReference type="EC" id="2.7.1.-" evidence="5"/>
<dbReference type="SUPFAM" id="SSF56399">
    <property type="entry name" value="ADP-ribosylation"/>
    <property type="match status" value="1"/>
</dbReference>
<accession>A0ABV1ZSU0</accession>
<dbReference type="PANTHER" id="PTHR12684:SF2">
    <property type="entry name" value="TRNA 2'-PHOSPHOTRANSFERASE 1"/>
    <property type="match status" value="1"/>
</dbReference>
<comment type="caution">
    <text evidence="6">The sequence shown here is derived from an EMBL/GenBank/DDBJ whole genome shotgun (WGS) entry which is preliminary data.</text>
</comment>
<dbReference type="InterPro" id="IPR042081">
    <property type="entry name" value="RNA_2'-PTrans_C"/>
</dbReference>
<evidence type="ECO:0000256" key="1">
    <source>
        <dbReference type="ARBA" id="ARBA00009836"/>
    </source>
</evidence>
<dbReference type="GO" id="GO:0016740">
    <property type="term" value="F:transferase activity"/>
    <property type="evidence" value="ECO:0007669"/>
    <property type="project" value="UniProtKB-KW"/>
</dbReference>
<dbReference type="EMBL" id="JBEQNB010000004">
    <property type="protein sequence ID" value="MES0834058.1"/>
    <property type="molecule type" value="Genomic_DNA"/>
</dbReference>
<dbReference type="HAMAP" id="MF_00299">
    <property type="entry name" value="KptA"/>
    <property type="match status" value="1"/>
</dbReference>
<comment type="similarity">
    <text evidence="1 5">Belongs to the KptA/TPT1 family.</text>
</comment>